<dbReference type="AlphaFoldDB" id="A0A0F9D1E4"/>
<comment type="caution">
    <text evidence="1">The sequence shown here is derived from an EMBL/GenBank/DDBJ whole genome shotgun (WGS) entry which is preliminary data.</text>
</comment>
<dbReference type="EMBL" id="LAZR01043924">
    <property type="protein sequence ID" value="KKL05918.1"/>
    <property type="molecule type" value="Genomic_DNA"/>
</dbReference>
<gene>
    <name evidence="1" type="ORF">LCGC14_2601200</name>
</gene>
<name>A0A0F9D1E4_9ZZZZ</name>
<reference evidence="1" key="1">
    <citation type="journal article" date="2015" name="Nature">
        <title>Complex archaea that bridge the gap between prokaryotes and eukaryotes.</title>
        <authorList>
            <person name="Spang A."/>
            <person name="Saw J.H."/>
            <person name="Jorgensen S.L."/>
            <person name="Zaremba-Niedzwiedzka K."/>
            <person name="Martijn J."/>
            <person name="Lind A.E."/>
            <person name="van Eijk R."/>
            <person name="Schleper C."/>
            <person name="Guy L."/>
            <person name="Ettema T.J."/>
        </authorList>
    </citation>
    <scope>NUCLEOTIDE SEQUENCE</scope>
</reference>
<proteinExistence type="predicted"/>
<accession>A0A0F9D1E4</accession>
<protein>
    <submittedName>
        <fullName evidence="1">Uncharacterized protein</fullName>
    </submittedName>
</protein>
<sequence>MRNFVVSMIVVFLVLCVPWFCVAHADDTLEDAKRRYFQTIEVRKYCSKIRMYESIDGKCKCHEGCTKEEFRAKTRCGERVELECNFRNRVR</sequence>
<organism evidence="1">
    <name type="scientific">marine sediment metagenome</name>
    <dbReference type="NCBI Taxonomy" id="412755"/>
    <lineage>
        <taxon>unclassified sequences</taxon>
        <taxon>metagenomes</taxon>
        <taxon>ecological metagenomes</taxon>
    </lineage>
</organism>
<evidence type="ECO:0000313" key="1">
    <source>
        <dbReference type="EMBL" id="KKL05918.1"/>
    </source>
</evidence>